<feature type="region of interest" description="Disordered" evidence="2">
    <location>
        <begin position="81"/>
        <end position="111"/>
    </location>
</feature>
<keyword evidence="5" id="KW-1185">Reference proteome</keyword>
<sequence>MAIQTLFRRALRPSAIRNFSQSAVRANELSPEEVLQQGFRKMREMPNYKKSEEELKPLLTAAKALGISEASLRDIYQRTTVENTGKSSSKKSSGDSASSPGASKSPATGFVPGSKAEEQFLLQKLNTNMPIQNAHFPFKYDDIPSLGHLQLRDHRVQREYNRIAAYELPQLAKFASEYKPPTESEVLRFRYTTYMGEDHAGEAKVVVTFKTSDLTELNDKQRHKLRLLAGPRYDHTTDTIKMSSSAFPEAAQNVRYLGDIINSLVSEAKDLSDSFEDIPLSTSHVEARKRRNKSRYPNHPFPESWKRPQDAPKSKSDAFTKLVDQYAQLPKL</sequence>
<accession>A0A5E8B9L0</accession>
<evidence type="ECO:0000256" key="2">
    <source>
        <dbReference type="SAM" id="MobiDB-lite"/>
    </source>
</evidence>
<dbReference type="InterPro" id="IPR019349">
    <property type="entry name" value="Ribosomal_mS35_mit"/>
</dbReference>
<feature type="compositionally biased region" description="Basic and acidic residues" evidence="2">
    <location>
        <begin position="304"/>
        <end position="317"/>
    </location>
</feature>
<feature type="domain" description="Small ribosomal subunit protein mS35 mitochondrial conserved" evidence="3">
    <location>
        <begin position="177"/>
        <end position="306"/>
    </location>
</feature>
<proteinExistence type="inferred from homology"/>
<organism evidence="4 5">
    <name type="scientific">Magnusiomyces paraingens</name>
    <dbReference type="NCBI Taxonomy" id="2606893"/>
    <lineage>
        <taxon>Eukaryota</taxon>
        <taxon>Fungi</taxon>
        <taxon>Dikarya</taxon>
        <taxon>Ascomycota</taxon>
        <taxon>Saccharomycotina</taxon>
        <taxon>Dipodascomycetes</taxon>
        <taxon>Dipodascales</taxon>
        <taxon>Dipodascaceae</taxon>
        <taxon>Magnusiomyces</taxon>
    </lineage>
</organism>
<dbReference type="GO" id="GO:0005763">
    <property type="term" value="C:mitochondrial small ribosomal subunit"/>
    <property type="evidence" value="ECO:0007669"/>
    <property type="project" value="UniProtKB-UniRule"/>
</dbReference>
<evidence type="ECO:0000313" key="5">
    <source>
        <dbReference type="Proteomes" id="UP000398389"/>
    </source>
</evidence>
<keyword evidence="1" id="KW-0689">Ribosomal protein</keyword>
<comment type="similarity">
    <text evidence="1">Belongs to the mitochondrion-specific ribosomal protein mS35 family.</text>
</comment>
<evidence type="ECO:0000259" key="3">
    <source>
        <dbReference type="Pfam" id="PF10213"/>
    </source>
</evidence>
<reference evidence="4 5" key="1">
    <citation type="submission" date="2019-09" db="EMBL/GenBank/DDBJ databases">
        <authorList>
            <person name="Brejova B."/>
        </authorList>
    </citation>
    <scope>NUCLEOTIDE SEQUENCE [LARGE SCALE GENOMIC DNA]</scope>
</reference>
<feature type="compositionally biased region" description="Basic residues" evidence="2">
    <location>
        <begin position="287"/>
        <end position="296"/>
    </location>
</feature>
<dbReference type="AlphaFoldDB" id="A0A5E8B9L0"/>
<dbReference type="InterPro" id="IPR039848">
    <property type="entry name" value="Ribosomal_mS35_mt"/>
</dbReference>
<protein>
    <recommendedName>
        <fullName evidence="1">Small ribosomal subunit protein mS35</fullName>
    </recommendedName>
    <alternativeName>
        <fullName evidence="1">37S ribosomal protein S24, mitochondrial</fullName>
    </alternativeName>
</protein>
<gene>
    <name evidence="4" type="ORF">SAPINGB_P000768</name>
</gene>
<keyword evidence="1" id="KW-0496">Mitochondrion</keyword>
<comment type="function">
    <text evidence="1">Component of the mitochondrial ribosome (mitoribosome), a dedicated translation machinery responsible for the synthesis of mitochondrial genome-encoded proteins, including at least some of the essential transmembrane subunits of the mitochondrial respiratory chain. The mitoribosomes are attached to the mitochondrial inner membrane and translation products are cotranslationally integrated into the membrane.</text>
</comment>
<dbReference type="PIRSF" id="PIRSF036995">
    <property type="entry name" value="RSM24"/>
    <property type="match status" value="1"/>
</dbReference>
<dbReference type="PANTHER" id="PTHR13490:SF0">
    <property type="entry name" value="SMALL RIBOSOMAL SUBUNIT PROTEIN MS35"/>
    <property type="match status" value="1"/>
</dbReference>
<dbReference type="GO" id="GO:0032543">
    <property type="term" value="P:mitochondrial translation"/>
    <property type="evidence" value="ECO:0007669"/>
    <property type="project" value="UniProtKB-UniRule"/>
</dbReference>
<dbReference type="Pfam" id="PF10213">
    <property type="entry name" value="MRP-S28"/>
    <property type="match status" value="1"/>
</dbReference>
<evidence type="ECO:0000313" key="4">
    <source>
        <dbReference type="EMBL" id="VVT45492.1"/>
    </source>
</evidence>
<dbReference type="EMBL" id="CABVLU010000001">
    <property type="protein sequence ID" value="VVT45492.1"/>
    <property type="molecule type" value="Genomic_DNA"/>
</dbReference>
<name>A0A5E8B9L0_9ASCO</name>
<dbReference type="GeneID" id="43579591"/>
<dbReference type="InterPro" id="IPR017081">
    <property type="entry name" value="Ribosomal_mS35"/>
</dbReference>
<keyword evidence="1" id="KW-0687">Ribonucleoprotein</keyword>
<comment type="subcellular location">
    <subcellularLocation>
        <location evidence="1">Mitochondrion</location>
    </subcellularLocation>
</comment>
<dbReference type="RefSeq" id="XP_031851382.1">
    <property type="nucleotide sequence ID" value="XM_031995491.1"/>
</dbReference>
<evidence type="ECO:0000256" key="1">
    <source>
        <dbReference type="PIRNR" id="PIRNR036995"/>
    </source>
</evidence>
<feature type="region of interest" description="Disordered" evidence="2">
    <location>
        <begin position="285"/>
        <end position="317"/>
    </location>
</feature>
<dbReference type="GO" id="GO:0003735">
    <property type="term" value="F:structural constituent of ribosome"/>
    <property type="evidence" value="ECO:0007669"/>
    <property type="project" value="UniProtKB-UniRule"/>
</dbReference>
<dbReference type="OrthoDB" id="283424at2759"/>
<dbReference type="PANTHER" id="PTHR13490">
    <property type="entry name" value="MITOCHONDRIAL 28S RIBOSOMAL PROTEIN S28"/>
    <property type="match status" value="1"/>
</dbReference>
<dbReference type="Proteomes" id="UP000398389">
    <property type="component" value="Unassembled WGS sequence"/>
</dbReference>
<feature type="compositionally biased region" description="Low complexity" evidence="2">
    <location>
        <begin position="85"/>
        <end position="107"/>
    </location>
</feature>